<dbReference type="InterPro" id="IPR052155">
    <property type="entry name" value="Biofilm_reg_signaling"/>
</dbReference>
<evidence type="ECO:0000313" key="4">
    <source>
        <dbReference type="EMBL" id="SHI16670.1"/>
    </source>
</evidence>
<dbReference type="PROSITE" id="PS51257">
    <property type="entry name" value="PROKAR_LIPOPROTEIN"/>
    <property type="match status" value="1"/>
</dbReference>
<keyword evidence="1" id="KW-0175">Coiled coil</keyword>
<dbReference type="PANTHER" id="PTHR44757:SF2">
    <property type="entry name" value="BIOFILM ARCHITECTURE MAINTENANCE PROTEIN MBAA"/>
    <property type="match status" value="1"/>
</dbReference>
<dbReference type="SUPFAM" id="SSF141868">
    <property type="entry name" value="EAL domain-like"/>
    <property type="match status" value="1"/>
</dbReference>
<gene>
    <name evidence="4" type="ORF">SAMN02745823_02959</name>
</gene>
<dbReference type="InterPro" id="IPR029787">
    <property type="entry name" value="Nucleotide_cyclase"/>
</dbReference>
<dbReference type="PROSITE" id="PS50887">
    <property type="entry name" value="GGDEF"/>
    <property type="match status" value="1"/>
</dbReference>
<dbReference type="CDD" id="cd01948">
    <property type="entry name" value="EAL"/>
    <property type="match status" value="1"/>
</dbReference>
<dbReference type="RefSeq" id="WP_073080530.1">
    <property type="nucleotide sequence ID" value="NZ_FQXV01000011.1"/>
</dbReference>
<dbReference type="STRING" id="1123282.SAMN02745823_02959"/>
<dbReference type="Pfam" id="PF00563">
    <property type="entry name" value="EAL"/>
    <property type="match status" value="1"/>
</dbReference>
<accession>A0A1M5YXN2</accession>
<organism evidence="4 5">
    <name type="scientific">Sporobacter termitidis DSM 10068</name>
    <dbReference type="NCBI Taxonomy" id="1123282"/>
    <lineage>
        <taxon>Bacteria</taxon>
        <taxon>Bacillati</taxon>
        <taxon>Bacillota</taxon>
        <taxon>Clostridia</taxon>
        <taxon>Eubacteriales</taxon>
        <taxon>Oscillospiraceae</taxon>
        <taxon>Sporobacter</taxon>
    </lineage>
</organism>
<dbReference type="Proteomes" id="UP000183995">
    <property type="component" value="Unassembled WGS sequence"/>
</dbReference>
<protein>
    <submittedName>
        <fullName evidence="4">Diguanylate cyclase (GGDEF) domain-containing protein</fullName>
    </submittedName>
</protein>
<evidence type="ECO:0000313" key="5">
    <source>
        <dbReference type="Proteomes" id="UP000183995"/>
    </source>
</evidence>
<dbReference type="CDD" id="cd01949">
    <property type="entry name" value="GGDEF"/>
    <property type="match status" value="1"/>
</dbReference>
<feature type="coiled-coil region" evidence="1">
    <location>
        <begin position="70"/>
        <end position="97"/>
    </location>
</feature>
<keyword evidence="5" id="KW-1185">Reference proteome</keyword>
<dbReference type="AlphaFoldDB" id="A0A1M5YXN2"/>
<dbReference type="OrthoDB" id="9762141at2"/>
<dbReference type="Gene3D" id="3.30.70.270">
    <property type="match status" value="1"/>
</dbReference>
<dbReference type="PANTHER" id="PTHR44757">
    <property type="entry name" value="DIGUANYLATE CYCLASE DGCP"/>
    <property type="match status" value="1"/>
</dbReference>
<dbReference type="SMART" id="SM00267">
    <property type="entry name" value="GGDEF"/>
    <property type="match status" value="1"/>
</dbReference>
<dbReference type="InterPro" id="IPR043128">
    <property type="entry name" value="Rev_trsase/Diguanyl_cyclase"/>
</dbReference>
<dbReference type="NCBIfam" id="TIGR00254">
    <property type="entry name" value="GGDEF"/>
    <property type="match status" value="1"/>
</dbReference>
<dbReference type="SMART" id="SM00052">
    <property type="entry name" value="EAL"/>
    <property type="match status" value="1"/>
</dbReference>
<evidence type="ECO:0000256" key="1">
    <source>
        <dbReference type="SAM" id="Coils"/>
    </source>
</evidence>
<sequence>MQNKKRTFTIIILLTAASAALSACVIILRGGAPGAAVTLLSAAAAGACLLAADVKSAKYVRIARENQALCQEQYDINEELEKRLAEQLEAMSALADRDAVTRLYNRNYFFRCIEEAARSLEAGDKLAVLQFDVDRFKTINVSYGHDVGDKAIAAIADRLMAWNTHGAVLARLGGDEFAVMRRGRMSREELDACCRELIDICSAPIFVGDQVLYVTISVGVAVCPDDAGDGVTLLKNSDISMYKAKTEGFNKYVFYSPLYKENITRKNEIEALLRKADFSKDFELVFQPQFELPGERLIGAEALLRWKSAEHGYIPPSVFVPVAEEIDFISRIGKWVLVQAVEQIVLWNKTYGTQLKMGVNISPRQLSEDDFFMTLKTLITDSRVNTAWIDAEITENLMIEENSKVKPIFDLLEELNISVSIDDFGSGYSSLGYLNKYRFDRIKIDKSLVDNLLLPGGSGVEVVRAIIRLAEAVGKTTIAEGVESHEQLRILNKLGCRQVQGFLLGKPVRAEDFARNFIERDLEAAAQKALRTAGRCPPGAAQYDPLTRTTTLC</sequence>
<dbReference type="InterPro" id="IPR035919">
    <property type="entry name" value="EAL_sf"/>
</dbReference>
<feature type="domain" description="EAL" evidence="2">
    <location>
        <begin position="266"/>
        <end position="521"/>
    </location>
</feature>
<dbReference type="InterPro" id="IPR001633">
    <property type="entry name" value="EAL_dom"/>
</dbReference>
<evidence type="ECO:0000259" key="3">
    <source>
        <dbReference type="PROSITE" id="PS50887"/>
    </source>
</evidence>
<dbReference type="EMBL" id="FQXV01000011">
    <property type="protein sequence ID" value="SHI16670.1"/>
    <property type="molecule type" value="Genomic_DNA"/>
</dbReference>
<evidence type="ECO:0000259" key="2">
    <source>
        <dbReference type="PROSITE" id="PS50883"/>
    </source>
</evidence>
<dbReference type="Gene3D" id="3.20.20.450">
    <property type="entry name" value="EAL domain"/>
    <property type="match status" value="1"/>
</dbReference>
<name>A0A1M5YXN2_9FIRM</name>
<dbReference type="InterPro" id="IPR000160">
    <property type="entry name" value="GGDEF_dom"/>
</dbReference>
<dbReference type="Pfam" id="PF00990">
    <property type="entry name" value="GGDEF"/>
    <property type="match status" value="1"/>
</dbReference>
<dbReference type="PROSITE" id="PS50883">
    <property type="entry name" value="EAL"/>
    <property type="match status" value="1"/>
</dbReference>
<reference evidence="4 5" key="1">
    <citation type="submission" date="2016-11" db="EMBL/GenBank/DDBJ databases">
        <authorList>
            <person name="Jaros S."/>
            <person name="Januszkiewicz K."/>
            <person name="Wedrychowicz H."/>
        </authorList>
    </citation>
    <scope>NUCLEOTIDE SEQUENCE [LARGE SCALE GENOMIC DNA]</scope>
    <source>
        <strain evidence="4 5">DSM 10068</strain>
    </source>
</reference>
<feature type="domain" description="GGDEF" evidence="3">
    <location>
        <begin position="124"/>
        <end position="257"/>
    </location>
</feature>
<proteinExistence type="predicted"/>
<dbReference type="SUPFAM" id="SSF55073">
    <property type="entry name" value="Nucleotide cyclase"/>
    <property type="match status" value="1"/>
</dbReference>